<dbReference type="Pfam" id="PF05608">
    <property type="entry name" value="RTE1"/>
    <property type="match status" value="1"/>
</dbReference>
<dbReference type="EMBL" id="ASGP02000001">
    <property type="protein sequence ID" value="KAH9526338.1"/>
    <property type="molecule type" value="Genomic_DNA"/>
</dbReference>
<evidence type="ECO:0000313" key="2">
    <source>
        <dbReference type="EMBL" id="KAH9526338.1"/>
    </source>
</evidence>
<keyword evidence="1" id="KW-1133">Transmembrane helix</keyword>
<name>A0A922ICU3_DERFA</name>
<protein>
    <submittedName>
        <fullName evidence="2">Uncharacterized protein</fullName>
    </submittedName>
</protein>
<dbReference type="InterPro" id="IPR008496">
    <property type="entry name" value="TMEM222/RTE1"/>
</dbReference>
<evidence type="ECO:0000313" key="3">
    <source>
        <dbReference type="Proteomes" id="UP000790347"/>
    </source>
</evidence>
<accession>A0A922ICU3</accession>
<feature type="transmembrane region" description="Helical" evidence="1">
    <location>
        <begin position="195"/>
        <end position="216"/>
    </location>
</feature>
<reference evidence="2" key="1">
    <citation type="submission" date="2013-05" db="EMBL/GenBank/DDBJ databases">
        <authorList>
            <person name="Yim A.K.Y."/>
            <person name="Chan T.F."/>
            <person name="Ji K.M."/>
            <person name="Liu X.Y."/>
            <person name="Zhou J.W."/>
            <person name="Li R.Q."/>
            <person name="Yang K.Y."/>
            <person name="Li J."/>
            <person name="Li M."/>
            <person name="Law P.T.W."/>
            <person name="Wu Y.L."/>
            <person name="Cai Z.L."/>
            <person name="Qin H."/>
            <person name="Bao Y."/>
            <person name="Leung R.K.K."/>
            <person name="Ng P.K.S."/>
            <person name="Zou J."/>
            <person name="Zhong X.J."/>
            <person name="Ran P.X."/>
            <person name="Zhong N.S."/>
            <person name="Liu Z.G."/>
            <person name="Tsui S.K.W."/>
        </authorList>
    </citation>
    <scope>NUCLEOTIDE SEQUENCE</scope>
    <source>
        <strain evidence="2">Derf</strain>
        <tissue evidence="2">Whole organism</tissue>
    </source>
</reference>
<gene>
    <name evidence="2" type="ORF">DERF_000436</name>
</gene>
<sequence>MLNQLIAINHVNQYTIGTNNDEDEHSKINHINDRWDHVHLYNGLKQYNIDPDNRRYPCCLVWTPLPLIHWILPPIAFIGHLGIGRSDGAVLDFARPYRVSRDSKKYGRRLKILPLNPKLANGGTIESWDNGIEQAAKIFAKKPHLVLFSNCYTFVALALNIMEYNGRSDYSGLELFWLLHNHSDYLDTRAFVRTWAPYAVIILVALFLHFLFTNLITL</sequence>
<dbReference type="AlphaFoldDB" id="A0A922ICU3"/>
<dbReference type="PANTHER" id="PTHR20921">
    <property type="entry name" value="TRANSMEMBRANE PROTEIN 222"/>
    <property type="match status" value="1"/>
</dbReference>
<evidence type="ECO:0000256" key="1">
    <source>
        <dbReference type="SAM" id="Phobius"/>
    </source>
</evidence>
<dbReference type="PANTHER" id="PTHR20921:SF0">
    <property type="entry name" value="TRANSMEMBRANE PROTEIN 222"/>
    <property type="match status" value="1"/>
</dbReference>
<dbReference type="Proteomes" id="UP000790347">
    <property type="component" value="Unassembled WGS sequence"/>
</dbReference>
<keyword evidence="1" id="KW-0472">Membrane</keyword>
<reference evidence="2" key="2">
    <citation type="journal article" date="2022" name="Res Sq">
        <title>Comparative Genomics Reveals Insights into the Divergent Evolution of Astigmatic Mites and Household Pest Adaptations.</title>
        <authorList>
            <person name="Xiong Q."/>
            <person name="Wan A.T.-Y."/>
            <person name="Liu X.-Y."/>
            <person name="Fung C.S.-H."/>
            <person name="Xiao X."/>
            <person name="Malainual N."/>
            <person name="Hou J."/>
            <person name="Wang L."/>
            <person name="Wang M."/>
            <person name="Yang K."/>
            <person name="Cui Y."/>
            <person name="Leung E."/>
            <person name="Nong W."/>
            <person name="Shin S.-K."/>
            <person name="Au S."/>
            <person name="Jeong K.Y."/>
            <person name="Chew F.T."/>
            <person name="Hui J."/>
            <person name="Leung T.F."/>
            <person name="Tungtrongchitr A."/>
            <person name="Zhong N."/>
            <person name="Liu Z."/>
            <person name="Tsui S."/>
        </authorList>
    </citation>
    <scope>NUCLEOTIDE SEQUENCE</scope>
    <source>
        <strain evidence="2">Derf</strain>
        <tissue evidence="2">Whole organism</tissue>
    </source>
</reference>
<feature type="transmembrane region" description="Helical" evidence="1">
    <location>
        <begin position="145"/>
        <end position="162"/>
    </location>
</feature>
<proteinExistence type="predicted"/>
<comment type="caution">
    <text evidence="2">The sequence shown here is derived from an EMBL/GenBank/DDBJ whole genome shotgun (WGS) entry which is preliminary data.</text>
</comment>
<keyword evidence="3" id="KW-1185">Reference proteome</keyword>
<keyword evidence="1" id="KW-0812">Transmembrane</keyword>
<organism evidence="2 3">
    <name type="scientific">Dermatophagoides farinae</name>
    <name type="common">American house dust mite</name>
    <dbReference type="NCBI Taxonomy" id="6954"/>
    <lineage>
        <taxon>Eukaryota</taxon>
        <taxon>Metazoa</taxon>
        <taxon>Ecdysozoa</taxon>
        <taxon>Arthropoda</taxon>
        <taxon>Chelicerata</taxon>
        <taxon>Arachnida</taxon>
        <taxon>Acari</taxon>
        <taxon>Acariformes</taxon>
        <taxon>Sarcoptiformes</taxon>
        <taxon>Astigmata</taxon>
        <taxon>Psoroptidia</taxon>
        <taxon>Analgoidea</taxon>
        <taxon>Pyroglyphidae</taxon>
        <taxon>Dermatophagoidinae</taxon>
        <taxon>Dermatophagoides</taxon>
    </lineage>
</organism>